<comment type="caution">
    <text evidence="2">The sequence shown here is derived from an EMBL/GenBank/DDBJ whole genome shotgun (WGS) entry which is preliminary data.</text>
</comment>
<protein>
    <recommendedName>
        <fullName evidence="3">SPOR domain-containing protein</fullName>
    </recommendedName>
</protein>
<evidence type="ECO:0000313" key="2">
    <source>
        <dbReference type="EMBL" id="NER26641.1"/>
    </source>
</evidence>
<organism evidence="2">
    <name type="scientific">Symploca sp. SIO1C4</name>
    <dbReference type="NCBI Taxonomy" id="2607765"/>
    <lineage>
        <taxon>Bacteria</taxon>
        <taxon>Bacillati</taxon>
        <taxon>Cyanobacteriota</taxon>
        <taxon>Cyanophyceae</taxon>
        <taxon>Coleofasciculales</taxon>
        <taxon>Coleofasciculaceae</taxon>
        <taxon>Symploca</taxon>
    </lineage>
</organism>
<evidence type="ECO:0000256" key="1">
    <source>
        <dbReference type="SAM" id="MobiDB-lite"/>
    </source>
</evidence>
<dbReference type="EMBL" id="JAAHFQ010000040">
    <property type="protein sequence ID" value="NER26641.1"/>
    <property type="molecule type" value="Genomic_DNA"/>
</dbReference>
<reference evidence="2" key="1">
    <citation type="submission" date="2019-11" db="EMBL/GenBank/DDBJ databases">
        <title>Genomic insights into an expanded diversity of filamentous marine cyanobacteria reveals the extraordinary biosynthetic potential of Moorea and Okeania.</title>
        <authorList>
            <person name="Ferreira Leao T."/>
            <person name="Wang M."/>
            <person name="Moss N."/>
            <person name="Da Silva R."/>
            <person name="Sanders J."/>
            <person name="Nurk S."/>
            <person name="Gurevich A."/>
            <person name="Humphrey G."/>
            <person name="Reher R."/>
            <person name="Zhu Q."/>
            <person name="Belda-Ferre P."/>
            <person name="Glukhov E."/>
            <person name="Rex R."/>
            <person name="Dorrestein P.C."/>
            <person name="Knight R."/>
            <person name="Pevzner P."/>
            <person name="Gerwick W.H."/>
            <person name="Gerwick L."/>
        </authorList>
    </citation>
    <scope>NUCLEOTIDE SEQUENCE</scope>
    <source>
        <strain evidence="2">SIO1C4</strain>
    </source>
</reference>
<name>A0A6B3NAI4_9CYAN</name>
<proteinExistence type="predicted"/>
<feature type="region of interest" description="Disordered" evidence="1">
    <location>
        <begin position="76"/>
        <end position="95"/>
    </location>
</feature>
<dbReference type="AlphaFoldDB" id="A0A6B3NAI4"/>
<accession>A0A6B3NAI4</accession>
<sequence length="95" mass="10886">MPYNNSQQDSTLATHASSYRERLYPWAIVSILPDMQRTIVSRFRSRSDAEGHLQCLRQLKPNDSFIMVFAPKSDMNHKSDIEEQPDIELTTASAT</sequence>
<evidence type="ECO:0008006" key="3">
    <source>
        <dbReference type="Google" id="ProtNLM"/>
    </source>
</evidence>
<gene>
    <name evidence="2" type="ORF">F6J89_03165</name>
</gene>